<sequence>MTNTSIDTVTDTDTRRAIAVMVLAFGADPLMRWIYPDPYAYLTGFPDFIRKFTGKGFDHKTAYHLHDFAGVTLWRPPGVEPEKKEIVSLLQRAVPRDLQNDLFNLFGQTGRYRPNKPYWHLSFIGIDPNRQHRGLGSRLIEHTLLTCDHDKKPAYLNASNPWLIPFYQRHGFQLLDTIQAGSSPPIFPMLRKPH</sequence>
<keyword evidence="4" id="KW-0808">Transferase</keyword>
<dbReference type="PANTHER" id="PTHR42791">
    <property type="entry name" value="GNAT FAMILY ACETYLTRANSFERASE"/>
    <property type="match status" value="1"/>
</dbReference>
<gene>
    <name evidence="2" type="ORF">BECKMB1821G_GA0114241_10455</name>
    <name evidence="4" type="ORF">BECKMB1821H_GA0114242_103012</name>
    <name evidence="3" type="ORF">BECKMB1821I_GA0114274_101922</name>
</gene>
<organism evidence="4">
    <name type="scientific">Candidatus Kentrum sp. MB</name>
    <dbReference type="NCBI Taxonomy" id="2138164"/>
    <lineage>
        <taxon>Bacteria</taxon>
        <taxon>Pseudomonadati</taxon>
        <taxon>Pseudomonadota</taxon>
        <taxon>Gammaproteobacteria</taxon>
        <taxon>Candidatus Kentrum</taxon>
    </lineage>
</organism>
<dbReference type="InterPro" id="IPR000182">
    <property type="entry name" value="GNAT_dom"/>
</dbReference>
<dbReference type="PROSITE" id="PS51186">
    <property type="entry name" value="GNAT"/>
    <property type="match status" value="1"/>
</dbReference>
<dbReference type="AlphaFoldDB" id="A0A451BBU0"/>
<evidence type="ECO:0000313" key="4">
    <source>
        <dbReference type="EMBL" id="VFK75729.1"/>
    </source>
</evidence>
<feature type="domain" description="N-acetyltransferase" evidence="1">
    <location>
        <begin position="109"/>
        <end position="194"/>
    </location>
</feature>
<name>A0A451BBU0_9GAMM</name>
<dbReference type="Gene3D" id="3.40.630.30">
    <property type="match status" value="1"/>
</dbReference>
<proteinExistence type="predicted"/>
<dbReference type="PANTHER" id="PTHR42791:SF1">
    <property type="entry name" value="N-ACETYLTRANSFERASE DOMAIN-CONTAINING PROTEIN"/>
    <property type="match status" value="1"/>
</dbReference>
<dbReference type="InterPro" id="IPR052523">
    <property type="entry name" value="Trichothecene_AcTrans"/>
</dbReference>
<dbReference type="InterPro" id="IPR016181">
    <property type="entry name" value="Acyl_CoA_acyltransferase"/>
</dbReference>
<dbReference type="EMBL" id="CAADGH010000030">
    <property type="protein sequence ID" value="VFK75729.1"/>
    <property type="molecule type" value="Genomic_DNA"/>
</dbReference>
<accession>A0A451BBU0</accession>
<dbReference type="EMBL" id="CAADFQ010000019">
    <property type="protein sequence ID" value="VFK30935.1"/>
    <property type="molecule type" value="Genomic_DNA"/>
</dbReference>
<evidence type="ECO:0000259" key="1">
    <source>
        <dbReference type="PROSITE" id="PS51186"/>
    </source>
</evidence>
<evidence type="ECO:0000313" key="2">
    <source>
        <dbReference type="EMBL" id="VFK29078.1"/>
    </source>
</evidence>
<protein>
    <submittedName>
        <fullName evidence="4">Acetyltransferase (GNAT) domain-containing protein</fullName>
    </submittedName>
</protein>
<dbReference type="CDD" id="cd04301">
    <property type="entry name" value="NAT_SF"/>
    <property type="match status" value="1"/>
</dbReference>
<dbReference type="SUPFAM" id="SSF55729">
    <property type="entry name" value="Acyl-CoA N-acyltransferases (Nat)"/>
    <property type="match status" value="1"/>
</dbReference>
<dbReference type="Pfam" id="PF13508">
    <property type="entry name" value="Acetyltransf_7"/>
    <property type="match status" value="1"/>
</dbReference>
<reference evidence="4" key="1">
    <citation type="submission" date="2019-02" db="EMBL/GenBank/DDBJ databases">
        <authorList>
            <person name="Gruber-Vodicka R. H."/>
            <person name="Seah K. B. B."/>
        </authorList>
    </citation>
    <scope>NUCLEOTIDE SEQUENCE</scope>
    <source>
        <strain evidence="2">BECK_BZ197</strain>
        <strain evidence="4">BECK_BZ198</strain>
        <strain evidence="3">BECK_BZ199</strain>
    </source>
</reference>
<dbReference type="GO" id="GO:0016747">
    <property type="term" value="F:acyltransferase activity, transferring groups other than amino-acyl groups"/>
    <property type="evidence" value="ECO:0007669"/>
    <property type="project" value="InterPro"/>
</dbReference>
<evidence type="ECO:0000313" key="3">
    <source>
        <dbReference type="EMBL" id="VFK30935.1"/>
    </source>
</evidence>
<dbReference type="EMBL" id="CAADFO010000045">
    <property type="protein sequence ID" value="VFK29078.1"/>
    <property type="molecule type" value="Genomic_DNA"/>
</dbReference>